<feature type="transmembrane region" description="Helical" evidence="10">
    <location>
        <begin position="635"/>
        <end position="656"/>
    </location>
</feature>
<keyword evidence="6" id="KW-0571">Peptide transport</keyword>
<feature type="transmembrane region" description="Helical" evidence="10">
    <location>
        <begin position="100"/>
        <end position="121"/>
    </location>
</feature>
<reference evidence="11" key="2">
    <citation type="submission" date="2025-08" db="UniProtKB">
        <authorList>
            <consortium name="Ensembl"/>
        </authorList>
    </citation>
    <scope>IDENTIFICATION</scope>
</reference>
<name>A0A8K9UW51_ONCMY</name>
<dbReference type="SUPFAM" id="SSF103473">
    <property type="entry name" value="MFS general substrate transporter"/>
    <property type="match status" value="1"/>
</dbReference>
<reference evidence="11" key="3">
    <citation type="submission" date="2025-09" db="UniProtKB">
        <authorList>
            <consortium name="Ensembl"/>
        </authorList>
    </citation>
    <scope>IDENTIFICATION</scope>
</reference>
<dbReference type="PANTHER" id="PTHR11654">
    <property type="entry name" value="OLIGOPEPTIDE TRANSPORTER-RELATED"/>
    <property type="match status" value="1"/>
</dbReference>
<protein>
    <submittedName>
        <fullName evidence="11">Solute carrier family 15 member 2</fullName>
    </submittedName>
</protein>
<evidence type="ECO:0000256" key="10">
    <source>
        <dbReference type="SAM" id="Phobius"/>
    </source>
</evidence>
<keyword evidence="4 10" id="KW-0812">Transmembrane</keyword>
<reference evidence="11" key="1">
    <citation type="submission" date="2020-07" db="EMBL/GenBank/DDBJ databases">
        <title>A long reads based de novo assembly of the rainbow trout Arlee double haploid line genome.</title>
        <authorList>
            <person name="Gao G."/>
            <person name="Palti Y."/>
        </authorList>
    </citation>
    <scope>NUCLEOTIDE SEQUENCE [LARGE SCALE GENOMIC DNA]</scope>
</reference>
<dbReference type="InterPro" id="IPR018456">
    <property type="entry name" value="PTR2_symporter_CS"/>
</dbReference>
<dbReference type="AlphaFoldDB" id="A0A8K9UW51"/>
<dbReference type="GO" id="GO:0015031">
    <property type="term" value="P:protein transport"/>
    <property type="evidence" value="ECO:0007669"/>
    <property type="project" value="UniProtKB-KW"/>
</dbReference>
<feature type="transmembrane region" description="Helical" evidence="10">
    <location>
        <begin position="283"/>
        <end position="301"/>
    </location>
</feature>
<evidence type="ECO:0000256" key="5">
    <source>
        <dbReference type="ARBA" id="ARBA00022847"/>
    </source>
</evidence>
<comment type="subcellular location">
    <subcellularLocation>
        <location evidence="1">Membrane</location>
        <topology evidence="1">Multi-pass membrane protein</topology>
    </subcellularLocation>
</comment>
<feature type="transmembrane region" description="Helical" evidence="10">
    <location>
        <begin position="203"/>
        <end position="222"/>
    </location>
</feature>
<keyword evidence="5" id="KW-0769">Symport</keyword>
<dbReference type="GO" id="GO:0006508">
    <property type="term" value="P:proteolysis"/>
    <property type="evidence" value="ECO:0007669"/>
    <property type="project" value="InterPro"/>
</dbReference>
<feature type="transmembrane region" description="Helical" evidence="10">
    <location>
        <begin position="44"/>
        <end position="63"/>
    </location>
</feature>
<dbReference type="GO" id="GO:0004190">
    <property type="term" value="F:aspartic-type endopeptidase activity"/>
    <property type="evidence" value="ECO:0007669"/>
    <property type="project" value="InterPro"/>
</dbReference>
<evidence type="ECO:0000256" key="3">
    <source>
        <dbReference type="ARBA" id="ARBA00022448"/>
    </source>
</evidence>
<feature type="transmembrane region" description="Helical" evidence="10">
    <location>
        <begin position="355"/>
        <end position="376"/>
    </location>
</feature>
<evidence type="ECO:0000256" key="6">
    <source>
        <dbReference type="ARBA" id="ARBA00022856"/>
    </source>
</evidence>
<dbReference type="GO" id="GO:0015293">
    <property type="term" value="F:symporter activity"/>
    <property type="evidence" value="ECO:0007669"/>
    <property type="project" value="UniProtKB-KW"/>
</dbReference>
<evidence type="ECO:0000313" key="11">
    <source>
        <dbReference type="Ensembl" id="ENSOMYP00000115615.1"/>
    </source>
</evidence>
<dbReference type="GO" id="GO:0016020">
    <property type="term" value="C:membrane"/>
    <property type="evidence" value="ECO:0007669"/>
    <property type="project" value="UniProtKB-SubCell"/>
</dbReference>
<keyword evidence="9 10" id="KW-0472">Membrane</keyword>
<feature type="transmembrane region" description="Helical" evidence="10">
    <location>
        <begin position="321"/>
        <end position="343"/>
    </location>
</feature>
<dbReference type="FunFam" id="1.20.1250.20:FF:000049">
    <property type="entry name" value="Solute carrier family 15 member 2"/>
    <property type="match status" value="1"/>
</dbReference>
<dbReference type="GO" id="GO:0035673">
    <property type="term" value="F:oligopeptide transmembrane transporter activity"/>
    <property type="evidence" value="ECO:0007669"/>
    <property type="project" value="InterPro"/>
</dbReference>
<dbReference type="CDD" id="cd17411">
    <property type="entry name" value="MFS_SLC15A2"/>
    <property type="match status" value="1"/>
</dbReference>
<dbReference type="InterPro" id="IPR000109">
    <property type="entry name" value="POT_fam"/>
</dbReference>
<evidence type="ECO:0000256" key="9">
    <source>
        <dbReference type="ARBA" id="ARBA00023136"/>
    </source>
</evidence>
<keyword evidence="3" id="KW-0813">Transport</keyword>
<feature type="transmembrane region" description="Helical" evidence="10">
    <location>
        <begin position="604"/>
        <end position="623"/>
    </location>
</feature>
<evidence type="ECO:0000256" key="4">
    <source>
        <dbReference type="ARBA" id="ARBA00022692"/>
    </source>
</evidence>
<dbReference type="PROSITE" id="PS00141">
    <property type="entry name" value="ASP_PROTEASE"/>
    <property type="match status" value="1"/>
</dbReference>
<dbReference type="PROSITE" id="PS01022">
    <property type="entry name" value="PTR2_1"/>
    <property type="match status" value="1"/>
</dbReference>
<gene>
    <name evidence="11" type="primary">LOC110501803</name>
</gene>
<accession>A0A8K9UW51</accession>
<dbReference type="Gene3D" id="1.20.1250.20">
    <property type="entry name" value="MFS general substrate transporter like domains"/>
    <property type="match status" value="2"/>
</dbReference>
<evidence type="ECO:0000313" key="12">
    <source>
        <dbReference type="Proteomes" id="UP000694395"/>
    </source>
</evidence>
<evidence type="ECO:0000256" key="7">
    <source>
        <dbReference type="ARBA" id="ARBA00022927"/>
    </source>
</evidence>
<proteinExistence type="inferred from homology"/>
<dbReference type="InterPro" id="IPR043381">
    <property type="entry name" value="SLC15A2"/>
</dbReference>
<evidence type="ECO:0000256" key="8">
    <source>
        <dbReference type="ARBA" id="ARBA00022989"/>
    </source>
</evidence>
<comment type="similarity">
    <text evidence="2">Belongs to the major facilitator superfamily. Proton-dependent oligopeptide transporter (POT/PTR) (TC 2.A.17) family.</text>
</comment>
<dbReference type="InterPro" id="IPR001969">
    <property type="entry name" value="Aspartic_peptidase_AS"/>
</dbReference>
<dbReference type="Ensembl" id="ENSOMYT00000163090.1">
    <property type="protein sequence ID" value="ENSOMYP00000115615.1"/>
    <property type="gene ID" value="ENSOMYG00000042096.2"/>
</dbReference>
<organism evidence="11 12">
    <name type="scientific">Oncorhynchus mykiss</name>
    <name type="common">Rainbow trout</name>
    <name type="synonym">Salmo gairdneri</name>
    <dbReference type="NCBI Taxonomy" id="8022"/>
    <lineage>
        <taxon>Eukaryota</taxon>
        <taxon>Metazoa</taxon>
        <taxon>Chordata</taxon>
        <taxon>Craniata</taxon>
        <taxon>Vertebrata</taxon>
        <taxon>Euteleostomi</taxon>
        <taxon>Actinopterygii</taxon>
        <taxon>Neopterygii</taxon>
        <taxon>Teleostei</taxon>
        <taxon>Protacanthopterygii</taxon>
        <taxon>Salmoniformes</taxon>
        <taxon>Salmonidae</taxon>
        <taxon>Salmoninae</taxon>
        <taxon>Oncorhynchus</taxon>
    </lineage>
</organism>
<dbReference type="InterPro" id="IPR036259">
    <property type="entry name" value="MFS_trans_sf"/>
</dbReference>
<keyword evidence="7" id="KW-0653">Protein transport</keyword>
<keyword evidence="8 10" id="KW-1133">Transmembrane helix</keyword>
<feature type="transmembrane region" description="Helical" evidence="10">
    <location>
        <begin position="171"/>
        <end position="191"/>
    </location>
</feature>
<keyword evidence="12" id="KW-1185">Reference proteome</keyword>
<dbReference type="Pfam" id="PF00854">
    <property type="entry name" value="PTR2"/>
    <property type="match status" value="2"/>
</dbReference>
<evidence type="ECO:0000256" key="2">
    <source>
        <dbReference type="ARBA" id="ARBA00005982"/>
    </source>
</evidence>
<dbReference type="GeneTree" id="ENSGT00940000156507"/>
<feature type="transmembrane region" description="Helical" evidence="10">
    <location>
        <begin position="127"/>
        <end position="150"/>
    </location>
</feature>
<evidence type="ECO:0000256" key="1">
    <source>
        <dbReference type="ARBA" id="ARBA00004141"/>
    </source>
</evidence>
<dbReference type="Proteomes" id="UP000694395">
    <property type="component" value="Chromosome 22"/>
</dbReference>
<feature type="transmembrane region" description="Helical" evidence="10">
    <location>
        <begin position="69"/>
        <end position="88"/>
    </location>
</feature>
<sequence>MGKRKELKLEIHESGKTIKSQKLCGTNYPVCISFIVVNEFCERFSYYGMKAVLTLYFINYLHWNQNLSTAVYHAFSSLCYFTPILGALIADSWLGKFKTIVYLSVFYVLGHVVKSVGAIPSVGDSTIHIALSMVGLILIAFGTGGIKPCVAAFGGDQFDEEHTNERRKFFSIFYMSINAGSVLSTVITPILRGNVQCFGGDCYALAFGVPAILMVIALVVFISGSGMYKKSPPEGNVLLDVCRCLGLAIKNRWMSSKYDSKRKHWLDWAEEKYPKRLIHEIKMVLRVLVLFIPLPMFWALFDQQGSRWTLQATRMNMAFMLNALLILMFVPIFDVVVYPLIGLCRINLTPLKKMAVGMIFAALAFGAATLVEVNVMKTVVEPAPRGQCLLQVYNLADSDVKLSIPGSNLFSQPIKSYEDPQAYQHLELGGHNKTITVGINHNGHFHECRETFTEQKAYSLVLHSKTSGIVCQLATDNILKSEKMEAYLRFINTRSEAVNVTMAGVDFYIPADYGISPNKSVERKEYTSVRCTSGSQDFSINLGLLDSGASYTVILKGVSHPTANNVHIAWQIPQYALMTAGEVMFSIPGIEFSYSQAPANMKSLLQAGWLLTVAFGNVIVLIVAEGAGLDQWMEFLLFAGLLVAVCIIFSIMAYFYTYVDPGELDKLFPDKTVNEDEDDLKKDQTDDTMYLNSIEKSTNM</sequence>